<dbReference type="Pfam" id="PF00096">
    <property type="entry name" value="zf-C2H2"/>
    <property type="match status" value="6"/>
</dbReference>
<evidence type="ECO:0000259" key="10">
    <source>
        <dbReference type="PROSITE" id="PS50157"/>
    </source>
</evidence>
<feature type="domain" description="C2H2-type" evidence="10">
    <location>
        <begin position="509"/>
        <end position="536"/>
    </location>
</feature>
<evidence type="ECO:0000313" key="13">
    <source>
        <dbReference type="Proteomes" id="UP001151699"/>
    </source>
</evidence>
<dbReference type="InterPro" id="IPR013087">
    <property type="entry name" value="Znf_C2H2_type"/>
</dbReference>
<keyword evidence="4 7" id="KW-0863">Zinc-finger</keyword>
<dbReference type="EMBL" id="WJQU01000001">
    <property type="protein sequence ID" value="KAJ6646328.1"/>
    <property type="molecule type" value="Genomic_DNA"/>
</dbReference>
<dbReference type="PROSITE" id="PS00028">
    <property type="entry name" value="ZINC_FINGER_C2H2_1"/>
    <property type="match status" value="11"/>
</dbReference>
<keyword evidence="6" id="KW-0539">Nucleus</keyword>
<dbReference type="GO" id="GO:0008270">
    <property type="term" value="F:zinc ion binding"/>
    <property type="evidence" value="ECO:0007669"/>
    <property type="project" value="UniProtKB-UniRule"/>
</dbReference>
<sequence>MDNKQVDFPNEINVSNICFLCFKNDDNLLETFGERGIELNIAAILHKHFWFEVSAKDGTNVCEKCWEKVESFDNFYRSVKSIHQERLTDESKSIDINEPIPLLELVKVEAIEPDIDIKQDLDDASDNGFDATTDVMQTNELEEYYADSSNETKHKDSIRRPKRRKTVSTSNSTEILPKKCRTDSSLVSKYFNMSCDLCEETLSSLRDANNHYKDVHNMQKGYLICCSKKFYRLQNMLQHCQWHINPESFKCDHCPKNFSDKYRLRDHVNLCHSDENDKIFTCTECDKTFSKQHYLNAHLKKGHNTKAADEKPARKPRINCDKEHEMIRNRFLMQCDLCGEPYSIFRDAQLHHLESHNQAGYLYCCDRKFFKMSRAIQHCVWHDDPESFKCTTCQKRFTDKISLRDHIRNVHAPDEERQFQCEICKKNFAKSYILRSHMKVNHVKDEDKNFECHICGLRFVIISFLKRHINRVHRKIHTHICELCAKTFKSGKSYERHFTNFHSDISQKVQCDMCGKWLKHKDSLKKHIIWHNSKTATCGVCGRVSSNIRALRAHMQSAHREASLECTICGKMFKKQQVLKEHMAIHAGITDLYTCTFCTKTFRSNSNMYSHRKRAHPIELEQMKSATPVVT</sequence>
<evidence type="ECO:0000256" key="1">
    <source>
        <dbReference type="ARBA" id="ARBA00004123"/>
    </source>
</evidence>
<name>A0A9Q0S6Y5_9DIPT</name>
<evidence type="ECO:0000256" key="6">
    <source>
        <dbReference type="ARBA" id="ARBA00023242"/>
    </source>
</evidence>
<dbReference type="PROSITE" id="PS50157">
    <property type="entry name" value="ZINC_FINGER_C2H2_2"/>
    <property type="match status" value="9"/>
</dbReference>
<dbReference type="SUPFAM" id="SSF57667">
    <property type="entry name" value="beta-beta-alpha zinc fingers"/>
    <property type="match status" value="6"/>
</dbReference>
<dbReference type="Proteomes" id="UP001151699">
    <property type="component" value="Chromosome A"/>
</dbReference>
<dbReference type="FunFam" id="3.30.160.60:FF:000145">
    <property type="entry name" value="Zinc finger protein 574"/>
    <property type="match status" value="1"/>
</dbReference>
<keyword evidence="3" id="KW-0677">Repeat</keyword>
<feature type="domain" description="C2H2-type" evidence="10">
    <location>
        <begin position="593"/>
        <end position="621"/>
    </location>
</feature>
<dbReference type="Gene3D" id="3.30.160.60">
    <property type="entry name" value="Classic Zinc Finger"/>
    <property type="match status" value="7"/>
</dbReference>
<feature type="binding site" evidence="8">
    <location>
        <position position="65"/>
    </location>
    <ligand>
        <name>Zn(2+)</name>
        <dbReference type="ChEBI" id="CHEBI:29105"/>
    </ligand>
</feature>
<evidence type="ECO:0000313" key="12">
    <source>
        <dbReference type="EMBL" id="KAJ6646328.1"/>
    </source>
</evidence>
<dbReference type="GO" id="GO:0000978">
    <property type="term" value="F:RNA polymerase II cis-regulatory region sequence-specific DNA binding"/>
    <property type="evidence" value="ECO:0007669"/>
    <property type="project" value="TreeGrafter"/>
</dbReference>
<feature type="binding site" evidence="8">
    <location>
        <position position="21"/>
    </location>
    <ligand>
        <name>Zn(2+)</name>
        <dbReference type="ChEBI" id="CHEBI:29105"/>
    </ligand>
</feature>
<feature type="domain" description="C2H2-type" evidence="10">
    <location>
        <begin position="479"/>
        <end position="507"/>
    </location>
</feature>
<organism evidence="12 13">
    <name type="scientific">Pseudolycoriella hygida</name>
    <dbReference type="NCBI Taxonomy" id="35572"/>
    <lineage>
        <taxon>Eukaryota</taxon>
        <taxon>Metazoa</taxon>
        <taxon>Ecdysozoa</taxon>
        <taxon>Arthropoda</taxon>
        <taxon>Hexapoda</taxon>
        <taxon>Insecta</taxon>
        <taxon>Pterygota</taxon>
        <taxon>Neoptera</taxon>
        <taxon>Endopterygota</taxon>
        <taxon>Diptera</taxon>
        <taxon>Nematocera</taxon>
        <taxon>Sciaroidea</taxon>
        <taxon>Sciaridae</taxon>
        <taxon>Pseudolycoriella</taxon>
    </lineage>
</organism>
<reference evidence="12" key="1">
    <citation type="submission" date="2022-07" db="EMBL/GenBank/DDBJ databases">
        <authorList>
            <person name="Trinca V."/>
            <person name="Uliana J.V.C."/>
            <person name="Torres T.T."/>
            <person name="Ward R.J."/>
            <person name="Monesi N."/>
        </authorList>
    </citation>
    <scope>NUCLEOTIDE SEQUENCE</scope>
    <source>
        <strain evidence="12">HSMRA1968</strain>
        <tissue evidence="12">Whole embryos</tissue>
    </source>
</reference>
<dbReference type="InterPro" id="IPR036236">
    <property type="entry name" value="Znf_C2H2_sf"/>
</dbReference>
<dbReference type="Gene3D" id="3.40.1800.20">
    <property type="match status" value="1"/>
</dbReference>
<evidence type="ECO:0000256" key="2">
    <source>
        <dbReference type="ARBA" id="ARBA00022723"/>
    </source>
</evidence>
<feature type="domain" description="C2H2-type" evidence="10">
    <location>
        <begin position="450"/>
        <end position="473"/>
    </location>
</feature>
<keyword evidence="13" id="KW-1185">Reference proteome</keyword>
<comment type="subcellular location">
    <subcellularLocation>
        <location evidence="1">Nucleus</location>
    </subcellularLocation>
</comment>
<dbReference type="SUPFAM" id="SSF57716">
    <property type="entry name" value="Glucocorticoid receptor-like (DNA-binding domain)"/>
    <property type="match status" value="1"/>
</dbReference>
<feature type="domain" description="C2H2-type" evidence="10">
    <location>
        <begin position="280"/>
        <end position="308"/>
    </location>
</feature>
<dbReference type="SMART" id="SM00868">
    <property type="entry name" value="zf-AD"/>
    <property type="match status" value="1"/>
</dbReference>
<gene>
    <name evidence="12" type="primary">grau_12</name>
    <name evidence="12" type="ORF">Bhyg_01539</name>
</gene>
<evidence type="ECO:0000256" key="8">
    <source>
        <dbReference type="PROSITE-ProRule" id="PRU01263"/>
    </source>
</evidence>
<feature type="domain" description="C2H2-type" evidence="10">
    <location>
        <begin position="564"/>
        <end position="591"/>
    </location>
</feature>
<dbReference type="AlphaFoldDB" id="A0A9Q0S6Y5"/>
<dbReference type="SMART" id="SM00355">
    <property type="entry name" value="ZnF_C2H2"/>
    <property type="match status" value="12"/>
</dbReference>
<dbReference type="GO" id="GO:0001228">
    <property type="term" value="F:DNA-binding transcription activator activity, RNA polymerase II-specific"/>
    <property type="evidence" value="ECO:0007669"/>
    <property type="project" value="TreeGrafter"/>
</dbReference>
<feature type="region of interest" description="Disordered" evidence="9">
    <location>
        <begin position="146"/>
        <end position="170"/>
    </location>
</feature>
<dbReference type="Pfam" id="PF12874">
    <property type="entry name" value="zf-met"/>
    <property type="match status" value="1"/>
</dbReference>
<feature type="binding site" evidence="8">
    <location>
        <position position="62"/>
    </location>
    <ligand>
        <name>Zn(2+)</name>
        <dbReference type="ChEBI" id="CHEBI:29105"/>
    </ligand>
</feature>
<proteinExistence type="predicted"/>
<dbReference type="OrthoDB" id="10039931at2759"/>
<keyword evidence="5 8" id="KW-0862">Zinc</keyword>
<feature type="domain" description="C2H2-type" evidence="10">
    <location>
        <begin position="419"/>
        <end position="447"/>
    </location>
</feature>
<keyword evidence="2 8" id="KW-0479">Metal-binding</keyword>
<dbReference type="Pfam" id="PF07776">
    <property type="entry name" value="zf-AD"/>
    <property type="match status" value="1"/>
</dbReference>
<dbReference type="PROSITE" id="PS51915">
    <property type="entry name" value="ZAD"/>
    <property type="match status" value="1"/>
</dbReference>
<evidence type="ECO:0000259" key="11">
    <source>
        <dbReference type="PROSITE" id="PS51915"/>
    </source>
</evidence>
<evidence type="ECO:0000256" key="4">
    <source>
        <dbReference type="ARBA" id="ARBA00022771"/>
    </source>
</evidence>
<evidence type="ECO:0000256" key="5">
    <source>
        <dbReference type="ARBA" id="ARBA00022833"/>
    </source>
</evidence>
<protein>
    <submittedName>
        <fullName evidence="12">Transcription factor grauzone</fullName>
    </submittedName>
</protein>
<feature type="binding site" evidence="8">
    <location>
        <position position="18"/>
    </location>
    <ligand>
        <name>Zn(2+)</name>
        <dbReference type="ChEBI" id="CHEBI:29105"/>
    </ligand>
</feature>
<dbReference type="PANTHER" id="PTHR24376">
    <property type="entry name" value="ZINC FINGER PROTEIN"/>
    <property type="match status" value="1"/>
</dbReference>
<evidence type="ECO:0000256" key="3">
    <source>
        <dbReference type="ARBA" id="ARBA00022737"/>
    </source>
</evidence>
<dbReference type="GO" id="GO:0005634">
    <property type="term" value="C:nucleus"/>
    <property type="evidence" value="ECO:0007669"/>
    <property type="project" value="UniProtKB-SubCell"/>
</dbReference>
<feature type="domain" description="ZAD" evidence="11">
    <location>
        <begin position="16"/>
        <end position="89"/>
    </location>
</feature>
<evidence type="ECO:0000256" key="7">
    <source>
        <dbReference type="PROSITE-ProRule" id="PRU00042"/>
    </source>
</evidence>
<feature type="compositionally biased region" description="Basic and acidic residues" evidence="9">
    <location>
        <begin position="150"/>
        <end position="159"/>
    </location>
</feature>
<dbReference type="PANTHER" id="PTHR24376:SF216">
    <property type="entry name" value="ZINC FINGER PROTEIN 420-LIKE"/>
    <property type="match status" value="1"/>
</dbReference>
<evidence type="ECO:0000256" key="9">
    <source>
        <dbReference type="SAM" id="MobiDB-lite"/>
    </source>
</evidence>
<accession>A0A9Q0S6Y5</accession>
<feature type="domain" description="C2H2-type" evidence="10">
    <location>
        <begin position="388"/>
        <end position="416"/>
    </location>
</feature>
<dbReference type="InterPro" id="IPR012934">
    <property type="entry name" value="Znf_AD"/>
</dbReference>
<dbReference type="Pfam" id="PF13912">
    <property type="entry name" value="zf-C2H2_6"/>
    <property type="match status" value="1"/>
</dbReference>
<feature type="domain" description="C2H2-type" evidence="10">
    <location>
        <begin position="249"/>
        <end position="277"/>
    </location>
</feature>
<comment type="caution">
    <text evidence="12">The sequence shown here is derived from an EMBL/GenBank/DDBJ whole genome shotgun (WGS) entry which is preliminary data.</text>
</comment>